<dbReference type="InParanoid" id="A0A3Q3G049"/>
<feature type="transmembrane region" description="Helical" evidence="1">
    <location>
        <begin position="67"/>
        <end position="84"/>
    </location>
</feature>
<accession>A0A3Q3G049</accession>
<dbReference type="Proteomes" id="UP000261660">
    <property type="component" value="Unplaced"/>
</dbReference>
<keyword evidence="3" id="KW-1185">Reference proteome</keyword>
<keyword evidence="1" id="KW-0812">Transmembrane</keyword>
<name>A0A3Q3G049_9LABR</name>
<evidence type="ECO:0000256" key="1">
    <source>
        <dbReference type="SAM" id="Phobius"/>
    </source>
</evidence>
<keyword evidence="1" id="KW-0472">Membrane</keyword>
<dbReference type="Ensembl" id="ENSLBET00000027678.1">
    <property type="protein sequence ID" value="ENSLBEP00000026381.1"/>
    <property type="gene ID" value="ENSLBEG00000020094.1"/>
</dbReference>
<sequence length="184" mass="21238">SAEHAHFSLNELNKRLIKRFRVTLWHLRSSFVSVVAVTKPFLFYSSSIILVLLLNYSPYTWTNYGRTFLLSNLILILLLLLLTSDEVESEVEASGPQLTVEAFLQWITGQGHVPVLQEEKMRFKVNVKSEHHCESHFGEHRICYPNVAACIKTITFPVKHMTSFKDFKEVLVEAFHLAQEFSKV</sequence>
<dbReference type="GeneTree" id="ENSGT00980000198818"/>
<evidence type="ECO:0000313" key="2">
    <source>
        <dbReference type="Ensembl" id="ENSLBEP00000026381.1"/>
    </source>
</evidence>
<reference evidence="2" key="2">
    <citation type="submission" date="2025-09" db="UniProtKB">
        <authorList>
            <consortium name="Ensembl"/>
        </authorList>
    </citation>
    <scope>IDENTIFICATION</scope>
</reference>
<reference evidence="2" key="1">
    <citation type="submission" date="2025-08" db="UniProtKB">
        <authorList>
            <consortium name="Ensembl"/>
        </authorList>
    </citation>
    <scope>IDENTIFICATION</scope>
</reference>
<organism evidence="2 3">
    <name type="scientific">Labrus bergylta</name>
    <name type="common">ballan wrasse</name>
    <dbReference type="NCBI Taxonomy" id="56723"/>
    <lineage>
        <taxon>Eukaryota</taxon>
        <taxon>Metazoa</taxon>
        <taxon>Chordata</taxon>
        <taxon>Craniata</taxon>
        <taxon>Vertebrata</taxon>
        <taxon>Euteleostomi</taxon>
        <taxon>Actinopterygii</taxon>
        <taxon>Neopterygii</taxon>
        <taxon>Teleostei</taxon>
        <taxon>Neoteleostei</taxon>
        <taxon>Acanthomorphata</taxon>
        <taxon>Eupercaria</taxon>
        <taxon>Labriformes</taxon>
        <taxon>Labridae</taxon>
        <taxon>Labrus</taxon>
    </lineage>
</organism>
<keyword evidence="1" id="KW-1133">Transmembrane helix</keyword>
<evidence type="ECO:0008006" key="4">
    <source>
        <dbReference type="Google" id="ProtNLM"/>
    </source>
</evidence>
<proteinExistence type="predicted"/>
<feature type="transmembrane region" description="Helical" evidence="1">
    <location>
        <begin position="31"/>
        <end position="55"/>
    </location>
</feature>
<dbReference type="AlphaFoldDB" id="A0A3Q3G049"/>
<protein>
    <recommendedName>
        <fullName evidence="4">HECT domain-containing protein</fullName>
    </recommendedName>
</protein>
<evidence type="ECO:0000313" key="3">
    <source>
        <dbReference type="Proteomes" id="UP000261660"/>
    </source>
</evidence>